<keyword evidence="4" id="KW-0145">Chemotaxis</keyword>
<evidence type="ECO:0000256" key="1">
    <source>
        <dbReference type="ARBA" id="ARBA00022801"/>
    </source>
</evidence>
<name>B9XF24_PEDPL</name>
<feature type="active site" evidence="4">
    <location>
        <position position="18"/>
    </location>
</feature>
<dbReference type="RefSeq" id="WP_007414414.1">
    <property type="nucleotide sequence ID" value="NZ_ABOX02000009.1"/>
</dbReference>
<dbReference type="GO" id="GO:0000156">
    <property type="term" value="F:phosphorelay response regulator activity"/>
    <property type="evidence" value="ECO:0007669"/>
    <property type="project" value="InterPro"/>
</dbReference>
<dbReference type="InterPro" id="IPR035909">
    <property type="entry name" value="CheB_C"/>
</dbReference>
<dbReference type="PANTHER" id="PTHR42872">
    <property type="entry name" value="PROTEIN-GLUTAMATE METHYLESTERASE/PROTEIN-GLUTAMINE GLUTAMINASE"/>
    <property type="match status" value="1"/>
</dbReference>
<dbReference type="EMBL" id="ABOX02000009">
    <property type="protein sequence ID" value="EEF61522.1"/>
    <property type="molecule type" value="Genomic_DNA"/>
</dbReference>
<dbReference type="Gene3D" id="3.40.50.180">
    <property type="entry name" value="Methylesterase CheB, C-terminal domain"/>
    <property type="match status" value="1"/>
</dbReference>
<evidence type="ECO:0000259" key="5">
    <source>
        <dbReference type="PROSITE" id="PS50122"/>
    </source>
</evidence>
<comment type="catalytic activity">
    <reaction evidence="3">
        <text>[protein]-L-glutamate 5-O-methyl ester + H2O = L-glutamyl-[protein] + methanol + H(+)</text>
        <dbReference type="Rhea" id="RHEA:23236"/>
        <dbReference type="Rhea" id="RHEA-COMP:10208"/>
        <dbReference type="Rhea" id="RHEA-COMP:10311"/>
        <dbReference type="ChEBI" id="CHEBI:15377"/>
        <dbReference type="ChEBI" id="CHEBI:15378"/>
        <dbReference type="ChEBI" id="CHEBI:17790"/>
        <dbReference type="ChEBI" id="CHEBI:29973"/>
        <dbReference type="ChEBI" id="CHEBI:82795"/>
        <dbReference type="EC" id="3.1.1.61"/>
    </reaction>
</comment>
<reference evidence="6 7" key="1">
    <citation type="journal article" date="2011" name="J. Bacteriol.">
        <title>Genome sequence of 'Pedosphaera parvula' Ellin514, an aerobic Verrucomicrobial isolate from pasture soil.</title>
        <authorList>
            <person name="Kant R."/>
            <person name="van Passel M.W."/>
            <person name="Sangwan P."/>
            <person name="Palva A."/>
            <person name="Lucas S."/>
            <person name="Copeland A."/>
            <person name="Lapidus A."/>
            <person name="Glavina Del Rio T."/>
            <person name="Dalin E."/>
            <person name="Tice H."/>
            <person name="Bruce D."/>
            <person name="Goodwin L."/>
            <person name="Pitluck S."/>
            <person name="Chertkov O."/>
            <person name="Larimer F.W."/>
            <person name="Land M.L."/>
            <person name="Hauser L."/>
            <person name="Brettin T.S."/>
            <person name="Detter J.C."/>
            <person name="Han S."/>
            <person name="de Vos W.M."/>
            <person name="Janssen P.H."/>
            <person name="Smidt H."/>
        </authorList>
    </citation>
    <scope>NUCLEOTIDE SEQUENCE [LARGE SCALE GENOMIC DNA]</scope>
    <source>
        <strain evidence="6 7">Ellin514</strain>
    </source>
</reference>
<evidence type="ECO:0000256" key="3">
    <source>
        <dbReference type="ARBA" id="ARBA00048267"/>
    </source>
</evidence>
<dbReference type="CDD" id="cd16433">
    <property type="entry name" value="CheB"/>
    <property type="match status" value="1"/>
</dbReference>
<dbReference type="EC" id="3.1.1.61" evidence="2"/>
<dbReference type="Proteomes" id="UP000003688">
    <property type="component" value="Unassembled WGS sequence"/>
</dbReference>
<gene>
    <name evidence="6" type="ORF">Cflav_PD4200</name>
</gene>
<protein>
    <recommendedName>
        <fullName evidence="2">protein-glutamate methylesterase</fullName>
        <ecNumber evidence="2">3.1.1.61</ecNumber>
    </recommendedName>
</protein>
<feature type="domain" description="CheB-type methylesterase" evidence="5">
    <location>
        <begin position="6"/>
        <end position="196"/>
    </location>
</feature>
<dbReference type="GO" id="GO:0006935">
    <property type="term" value="P:chemotaxis"/>
    <property type="evidence" value="ECO:0007669"/>
    <property type="project" value="UniProtKB-UniRule"/>
</dbReference>
<evidence type="ECO:0000313" key="6">
    <source>
        <dbReference type="EMBL" id="EEF61522.1"/>
    </source>
</evidence>
<dbReference type="AlphaFoldDB" id="B9XF24"/>
<dbReference type="PROSITE" id="PS50122">
    <property type="entry name" value="CHEB"/>
    <property type="match status" value="1"/>
</dbReference>
<dbReference type="PANTHER" id="PTHR42872:SF6">
    <property type="entry name" value="PROTEIN-GLUTAMATE METHYLESTERASE_PROTEIN-GLUTAMINE GLUTAMINASE"/>
    <property type="match status" value="1"/>
</dbReference>
<dbReference type="Pfam" id="PF01339">
    <property type="entry name" value="CheB_methylest"/>
    <property type="match status" value="1"/>
</dbReference>
<dbReference type="STRING" id="320771.Cflav_PD4200"/>
<keyword evidence="1 4" id="KW-0378">Hydrolase</keyword>
<dbReference type="OrthoDB" id="9793421at2"/>
<keyword evidence="7" id="KW-1185">Reference proteome</keyword>
<organism evidence="6 7">
    <name type="scientific">Pedosphaera parvula (strain Ellin514)</name>
    <dbReference type="NCBI Taxonomy" id="320771"/>
    <lineage>
        <taxon>Bacteria</taxon>
        <taxon>Pseudomonadati</taxon>
        <taxon>Verrucomicrobiota</taxon>
        <taxon>Pedosphaerae</taxon>
        <taxon>Pedosphaerales</taxon>
        <taxon>Pedosphaeraceae</taxon>
        <taxon>Pedosphaera</taxon>
    </lineage>
</organism>
<dbReference type="InterPro" id="IPR000673">
    <property type="entry name" value="Sig_transdc_resp-reg_Me-estase"/>
</dbReference>
<evidence type="ECO:0000256" key="4">
    <source>
        <dbReference type="PROSITE-ProRule" id="PRU00050"/>
    </source>
</evidence>
<feature type="active site" evidence="4">
    <location>
        <position position="138"/>
    </location>
</feature>
<proteinExistence type="predicted"/>
<accession>B9XF24</accession>
<comment type="caution">
    <text evidence="6">The sequence shown here is derived from an EMBL/GenBank/DDBJ whole genome shotgun (WGS) entry which is preliminary data.</text>
</comment>
<evidence type="ECO:0000313" key="7">
    <source>
        <dbReference type="Proteomes" id="UP000003688"/>
    </source>
</evidence>
<sequence length="207" mass="22313">MSNFKSRPAQWVVTIAASAGGLHGLSHILDSLPEDFPAAIAVVMHLSPHFTSKLAEILNQRSLLDVKWAAEGDLMQCSTVYVAPPDWHVRVCESGTLNLFKGKKIRFTRPAAEPLFMSAAEVYKERVIGVVLSGSDSDGATGVQAIKAHGGRVITQDKATSLHFSMPKSAIHTGAVDFVLPITEIAPRLMTLVPGKDASREINELIC</sequence>
<evidence type="ECO:0000256" key="2">
    <source>
        <dbReference type="ARBA" id="ARBA00039140"/>
    </source>
</evidence>
<dbReference type="GO" id="GO:0008984">
    <property type="term" value="F:protein-glutamate methylesterase activity"/>
    <property type="evidence" value="ECO:0007669"/>
    <property type="project" value="UniProtKB-EC"/>
</dbReference>
<feature type="active site" evidence="4">
    <location>
        <position position="45"/>
    </location>
</feature>
<dbReference type="SUPFAM" id="SSF52738">
    <property type="entry name" value="Methylesterase CheB, C-terminal domain"/>
    <property type="match status" value="1"/>
</dbReference>
<dbReference type="GO" id="GO:0005737">
    <property type="term" value="C:cytoplasm"/>
    <property type="evidence" value="ECO:0007669"/>
    <property type="project" value="InterPro"/>
</dbReference>